<feature type="non-terminal residue" evidence="2">
    <location>
        <position position="1"/>
    </location>
</feature>
<organism evidence="2">
    <name type="scientific">uncultured Mycobacteriales bacterium</name>
    <dbReference type="NCBI Taxonomy" id="581187"/>
    <lineage>
        <taxon>Bacteria</taxon>
        <taxon>Bacillati</taxon>
        <taxon>Actinomycetota</taxon>
        <taxon>Actinomycetes</taxon>
        <taxon>Mycobacteriales</taxon>
        <taxon>environmental samples</taxon>
    </lineage>
</organism>
<sequence length="164" mass="16050">DLVVAAAGGGTGRPGPAGRLVAAHPGGDAAGAGDAGRGRHHPGRLLLRPPAGRDVRRDAGHRDAAGVPAAGVRGLPRPALAVRADPVDVRVDLRDAHDRAGRGVRVGAVAGRPRADAGAAGVAAAGALPGAADLHPVRRGVRGAGRGGAARPRPPGRRAAGRRA</sequence>
<feature type="region of interest" description="Disordered" evidence="1">
    <location>
        <begin position="138"/>
        <end position="164"/>
    </location>
</feature>
<gene>
    <name evidence="2" type="ORF">AVDCRST_MAG41-447</name>
</gene>
<feature type="compositionally biased region" description="Basic and acidic residues" evidence="1">
    <location>
        <begin position="51"/>
        <end position="64"/>
    </location>
</feature>
<feature type="region of interest" description="Disordered" evidence="1">
    <location>
        <begin position="1"/>
        <end position="72"/>
    </location>
</feature>
<reference evidence="2" key="1">
    <citation type="submission" date="2020-02" db="EMBL/GenBank/DDBJ databases">
        <authorList>
            <person name="Meier V. D."/>
        </authorList>
    </citation>
    <scope>NUCLEOTIDE SEQUENCE</scope>
    <source>
        <strain evidence="2">AVDCRST_MAG41</strain>
    </source>
</reference>
<name>A0A6J4HB44_9ACTN</name>
<proteinExistence type="predicted"/>
<dbReference type="EMBL" id="CADCTP010000042">
    <property type="protein sequence ID" value="CAA9219702.1"/>
    <property type="molecule type" value="Genomic_DNA"/>
</dbReference>
<protein>
    <submittedName>
        <fullName evidence="2">Uncharacterized protein</fullName>
    </submittedName>
</protein>
<feature type="compositionally biased region" description="Low complexity" evidence="1">
    <location>
        <begin position="16"/>
        <end position="27"/>
    </location>
</feature>
<feature type="compositionally biased region" description="Basic residues" evidence="1">
    <location>
        <begin position="154"/>
        <end position="164"/>
    </location>
</feature>
<dbReference type="AlphaFoldDB" id="A0A6J4HB44"/>
<feature type="non-terminal residue" evidence="2">
    <location>
        <position position="164"/>
    </location>
</feature>
<evidence type="ECO:0000313" key="2">
    <source>
        <dbReference type="EMBL" id="CAA9219702.1"/>
    </source>
</evidence>
<accession>A0A6J4HB44</accession>
<evidence type="ECO:0000256" key="1">
    <source>
        <dbReference type="SAM" id="MobiDB-lite"/>
    </source>
</evidence>